<dbReference type="SUPFAM" id="SSF50978">
    <property type="entry name" value="WD40 repeat-like"/>
    <property type="match status" value="1"/>
</dbReference>
<dbReference type="InterPro" id="IPR001680">
    <property type="entry name" value="WD40_rpt"/>
</dbReference>
<keyword evidence="4" id="KW-0547">Nucleotide-binding</keyword>
<dbReference type="PROSITE" id="PS50011">
    <property type="entry name" value="PROTEIN_KINASE_DOM"/>
    <property type="match status" value="1"/>
</dbReference>
<name>A0A517Y290_9BACT</name>
<gene>
    <name evidence="10" type="primary">prkC_29</name>
    <name evidence="10" type="ORF">ETAA1_58820</name>
</gene>
<dbReference type="GO" id="GO:0005524">
    <property type="term" value="F:ATP binding"/>
    <property type="evidence" value="ECO:0007669"/>
    <property type="project" value="UniProtKB-KW"/>
</dbReference>
<dbReference type="OrthoDB" id="500858at2"/>
<sequence>MAEPDRPTVTHDGRSPHTATASFVAGPADPRASLPVDAALVLDGVCDAFEAAWRGGERPDVAAATAGLGDAVRPAAVRELVALDAFYRRRAGEVPRTADYAARFPELDPDWLAGAVADTDPTGAGASTGVPAAAATLVAAGGERLGDYELLGEVARGAMGIVFRARQASLDRVVALKVIRSGEFADPAEVRRFRAEAEAAATLDHPNIVSVYDVGEQRGVQFYAMRLVEGGSLAARMAEWAVPKAATRAAAKERQAAAAVLAAGVARAVHHAHQRGILHRDLKPGNILIDAAGAPHVTDFGLARRIGRDSTLTRTGAILGTPAYMAPEQARGRDDVTTEADVYGLGAVLYELLAGRPPFLGEDVLDTLYQVREREPAAVRAYSPHVDRDLETVCLKCLDKTPARRYSSAAALADDLDRWRHGEPILARRAGSVERAVKWARRNPAGAGLVGAGAVAAAAVIWGVVALSYNAELERRRHLLEVTNGELTTAKIGLEGANDELTKAKLGLEDVNGKLRMALAQVNMEKAVAERLRVEAERSEKQVARILTSVRFQNAARLWREGRLERAIELLGEPVPGYFAAGTGPEYALAGIVPVRITDIGPSPVEKGVRGLLDAKTATLDPTGAAVGINSTSLPVPPEARVPGGHPPGKSTTLVPDFAKDTGAETTTRSADGEVVVTHGKAAARVWNRRGEWLLTCAPESGRVLGVDVRGPWVTFLTPGVDRVVRLTTVRIDPAARVVVPVQGKAGCVRFRPDGGAVLAATDTGVWSCDLPGGTSLIGLAGRNSTSGSGGAGRVGYSGRGDVIGAVGDPPQVRDGRTGDLRTPLAGGLKSVLEVAVSPDGSLAAAAGATGAVVWDARTGQKLHQIDPFDKQRRFGACSVAFSPTGEYLAVGTFVSMSDSLDGPGIASVWEARTGRHVRTFPPDHCGVWRLAWSPDGQRLAVASGVHWISRGTAKVWDVPTGELVYHLRGHTECVWGVTFSPDGRRLATSSGSRAGRAPQANGEVKVWDMETGLELVSLPENRATAFDAAFSPCGRWFGAGYADGKVRVWDLKPWSPPLAPPPRPVSR</sequence>
<dbReference type="GO" id="GO:0004674">
    <property type="term" value="F:protein serine/threonine kinase activity"/>
    <property type="evidence" value="ECO:0007669"/>
    <property type="project" value="UniProtKB-KW"/>
</dbReference>
<dbReference type="Proteomes" id="UP000319576">
    <property type="component" value="Chromosome"/>
</dbReference>
<dbReference type="InterPro" id="IPR008271">
    <property type="entry name" value="Ser/Thr_kinase_AS"/>
</dbReference>
<accession>A0A517Y290</accession>
<evidence type="ECO:0000256" key="5">
    <source>
        <dbReference type="ARBA" id="ARBA00022777"/>
    </source>
</evidence>
<keyword evidence="5 10" id="KW-0418">Kinase</keyword>
<feature type="compositionally biased region" description="Basic and acidic residues" evidence="8">
    <location>
        <begin position="1"/>
        <end position="15"/>
    </location>
</feature>
<dbReference type="SMART" id="SM00320">
    <property type="entry name" value="WD40"/>
    <property type="match status" value="5"/>
</dbReference>
<dbReference type="RefSeq" id="WP_145244084.1">
    <property type="nucleotide sequence ID" value="NZ_CP036273.1"/>
</dbReference>
<dbReference type="PANTHER" id="PTHR43289:SF6">
    <property type="entry name" value="SERINE_THREONINE-PROTEIN KINASE NEKL-3"/>
    <property type="match status" value="1"/>
</dbReference>
<dbReference type="PROSITE" id="PS00108">
    <property type="entry name" value="PROTEIN_KINASE_ST"/>
    <property type="match status" value="1"/>
</dbReference>
<dbReference type="EC" id="2.7.11.1" evidence="1"/>
<evidence type="ECO:0000313" key="10">
    <source>
        <dbReference type="EMBL" id="QDU23872.1"/>
    </source>
</evidence>
<reference evidence="10 11" key="1">
    <citation type="submission" date="2019-02" db="EMBL/GenBank/DDBJ databases">
        <title>Deep-cultivation of Planctomycetes and their phenomic and genomic characterization uncovers novel biology.</title>
        <authorList>
            <person name="Wiegand S."/>
            <person name="Jogler M."/>
            <person name="Boedeker C."/>
            <person name="Pinto D."/>
            <person name="Vollmers J."/>
            <person name="Rivas-Marin E."/>
            <person name="Kohn T."/>
            <person name="Peeters S.H."/>
            <person name="Heuer A."/>
            <person name="Rast P."/>
            <person name="Oberbeckmann S."/>
            <person name="Bunk B."/>
            <person name="Jeske O."/>
            <person name="Meyerdierks A."/>
            <person name="Storesund J.E."/>
            <person name="Kallscheuer N."/>
            <person name="Luecker S."/>
            <person name="Lage O.M."/>
            <person name="Pohl T."/>
            <person name="Merkel B.J."/>
            <person name="Hornburger P."/>
            <person name="Mueller R.-W."/>
            <person name="Bruemmer F."/>
            <person name="Labrenz M."/>
            <person name="Spormann A.M."/>
            <person name="Op den Camp H."/>
            <person name="Overmann J."/>
            <person name="Amann R."/>
            <person name="Jetten M.S.M."/>
            <person name="Mascher T."/>
            <person name="Medema M.H."/>
            <person name="Devos D.P."/>
            <person name="Kaster A.-K."/>
            <person name="Ovreas L."/>
            <person name="Rohde M."/>
            <person name="Galperin M.Y."/>
            <person name="Jogler C."/>
        </authorList>
    </citation>
    <scope>NUCLEOTIDE SEQUENCE [LARGE SCALE GENOMIC DNA]</scope>
    <source>
        <strain evidence="10 11">ETA_A1</strain>
    </source>
</reference>
<evidence type="ECO:0000256" key="3">
    <source>
        <dbReference type="ARBA" id="ARBA00022679"/>
    </source>
</evidence>
<keyword evidence="11" id="KW-1185">Reference proteome</keyword>
<dbReference type="CDD" id="cd00200">
    <property type="entry name" value="WD40"/>
    <property type="match status" value="1"/>
</dbReference>
<dbReference type="InterPro" id="IPR036322">
    <property type="entry name" value="WD40_repeat_dom_sf"/>
</dbReference>
<dbReference type="Gene3D" id="3.30.200.20">
    <property type="entry name" value="Phosphorylase Kinase, domain 1"/>
    <property type="match status" value="1"/>
</dbReference>
<dbReference type="Pfam" id="PF00400">
    <property type="entry name" value="WD40"/>
    <property type="match status" value="3"/>
</dbReference>
<dbReference type="CDD" id="cd14014">
    <property type="entry name" value="STKc_PknB_like"/>
    <property type="match status" value="1"/>
</dbReference>
<proteinExistence type="predicted"/>
<dbReference type="AlphaFoldDB" id="A0A517Y290"/>
<dbReference type="EMBL" id="CP036273">
    <property type="protein sequence ID" value="QDU23872.1"/>
    <property type="molecule type" value="Genomic_DNA"/>
</dbReference>
<dbReference type="KEGG" id="uli:ETAA1_58820"/>
<keyword evidence="6" id="KW-0067">ATP-binding</keyword>
<dbReference type="Gene3D" id="2.130.10.10">
    <property type="entry name" value="YVTN repeat-like/Quinoprotein amine dehydrogenase"/>
    <property type="match status" value="3"/>
</dbReference>
<protein>
    <recommendedName>
        <fullName evidence="1">non-specific serine/threonine protein kinase</fullName>
        <ecNumber evidence="1">2.7.11.1</ecNumber>
    </recommendedName>
</protein>
<evidence type="ECO:0000256" key="4">
    <source>
        <dbReference type="ARBA" id="ARBA00022741"/>
    </source>
</evidence>
<dbReference type="InterPro" id="IPR015943">
    <property type="entry name" value="WD40/YVTN_repeat-like_dom_sf"/>
</dbReference>
<evidence type="ECO:0000256" key="8">
    <source>
        <dbReference type="SAM" id="MobiDB-lite"/>
    </source>
</evidence>
<dbReference type="Gene3D" id="1.10.510.10">
    <property type="entry name" value="Transferase(Phosphotransferase) domain 1"/>
    <property type="match status" value="1"/>
</dbReference>
<dbReference type="Pfam" id="PF00069">
    <property type="entry name" value="Pkinase"/>
    <property type="match status" value="1"/>
</dbReference>
<evidence type="ECO:0000256" key="6">
    <source>
        <dbReference type="ARBA" id="ARBA00022840"/>
    </source>
</evidence>
<dbReference type="PROSITE" id="PS50082">
    <property type="entry name" value="WD_REPEATS_2"/>
    <property type="match status" value="1"/>
</dbReference>
<feature type="repeat" description="WD" evidence="7">
    <location>
        <begin position="1019"/>
        <end position="1053"/>
    </location>
</feature>
<dbReference type="InterPro" id="IPR000719">
    <property type="entry name" value="Prot_kinase_dom"/>
</dbReference>
<dbReference type="SMART" id="SM00220">
    <property type="entry name" value="S_TKc"/>
    <property type="match status" value="1"/>
</dbReference>
<feature type="region of interest" description="Disordered" evidence="8">
    <location>
        <begin position="628"/>
        <end position="656"/>
    </location>
</feature>
<dbReference type="InterPro" id="IPR011009">
    <property type="entry name" value="Kinase-like_dom_sf"/>
</dbReference>
<feature type="domain" description="Protein kinase" evidence="9">
    <location>
        <begin position="148"/>
        <end position="426"/>
    </location>
</feature>
<evidence type="ECO:0000256" key="7">
    <source>
        <dbReference type="PROSITE-ProRule" id="PRU00221"/>
    </source>
</evidence>
<organism evidence="10 11">
    <name type="scientific">Urbifossiella limnaea</name>
    <dbReference type="NCBI Taxonomy" id="2528023"/>
    <lineage>
        <taxon>Bacteria</taxon>
        <taxon>Pseudomonadati</taxon>
        <taxon>Planctomycetota</taxon>
        <taxon>Planctomycetia</taxon>
        <taxon>Gemmatales</taxon>
        <taxon>Gemmataceae</taxon>
        <taxon>Urbifossiella</taxon>
    </lineage>
</organism>
<evidence type="ECO:0000313" key="11">
    <source>
        <dbReference type="Proteomes" id="UP000319576"/>
    </source>
</evidence>
<evidence type="ECO:0000259" key="9">
    <source>
        <dbReference type="PROSITE" id="PS50011"/>
    </source>
</evidence>
<keyword evidence="7" id="KW-0853">WD repeat</keyword>
<evidence type="ECO:0000256" key="1">
    <source>
        <dbReference type="ARBA" id="ARBA00012513"/>
    </source>
</evidence>
<keyword evidence="2" id="KW-0723">Serine/threonine-protein kinase</keyword>
<keyword evidence="3 10" id="KW-0808">Transferase</keyword>
<dbReference type="PANTHER" id="PTHR43289">
    <property type="entry name" value="MITOGEN-ACTIVATED PROTEIN KINASE KINASE KINASE 20-RELATED"/>
    <property type="match status" value="1"/>
</dbReference>
<dbReference type="FunFam" id="1.10.510.10:FF:000021">
    <property type="entry name" value="Serine/threonine protein kinase"/>
    <property type="match status" value="1"/>
</dbReference>
<dbReference type="SUPFAM" id="SSF56112">
    <property type="entry name" value="Protein kinase-like (PK-like)"/>
    <property type="match status" value="1"/>
</dbReference>
<evidence type="ECO:0000256" key="2">
    <source>
        <dbReference type="ARBA" id="ARBA00022527"/>
    </source>
</evidence>
<feature type="region of interest" description="Disordered" evidence="8">
    <location>
        <begin position="1"/>
        <end position="28"/>
    </location>
</feature>